<dbReference type="Pfam" id="PF07729">
    <property type="entry name" value="FCD"/>
    <property type="match status" value="1"/>
</dbReference>
<dbReference type="SMART" id="SM00345">
    <property type="entry name" value="HTH_GNTR"/>
    <property type="match status" value="1"/>
</dbReference>
<name>A0A3E3DTG4_9FIRM</name>
<dbReference type="InterPro" id="IPR036390">
    <property type="entry name" value="WH_DNA-bd_sf"/>
</dbReference>
<dbReference type="CDD" id="cd07377">
    <property type="entry name" value="WHTH_GntR"/>
    <property type="match status" value="1"/>
</dbReference>
<dbReference type="PANTHER" id="PTHR43537:SF5">
    <property type="entry name" value="UXU OPERON TRANSCRIPTIONAL REGULATOR"/>
    <property type="match status" value="1"/>
</dbReference>
<dbReference type="RefSeq" id="WP_025530137.1">
    <property type="nucleotide sequence ID" value="NZ_QTJW01000002.1"/>
</dbReference>
<comment type="caution">
    <text evidence="5">The sequence shown here is derived from an EMBL/GenBank/DDBJ whole genome shotgun (WGS) entry which is preliminary data.</text>
</comment>
<gene>
    <name evidence="5" type="ORF">DWX31_02955</name>
</gene>
<evidence type="ECO:0000256" key="3">
    <source>
        <dbReference type="ARBA" id="ARBA00023163"/>
    </source>
</evidence>
<dbReference type="GO" id="GO:0003677">
    <property type="term" value="F:DNA binding"/>
    <property type="evidence" value="ECO:0007669"/>
    <property type="project" value="UniProtKB-KW"/>
</dbReference>
<dbReference type="PANTHER" id="PTHR43537">
    <property type="entry name" value="TRANSCRIPTIONAL REGULATOR, GNTR FAMILY"/>
    <property type="match status" value="1"/>
</dbReference>
<dbReference type="Pfam" id="PF00392">
    <property type="entry name" value="GntR"/>
    <property type="match status" value="1"/>
</dbReference>
<dbReference type="Proteomes" id="UP000261023">
    <property type="component" value="Unassembled WGS sequence"/>
</dbReference>
<feature type="domain" description="HTH gntR-type" evidence="4">
    <location>
        <begin position="13"/>
        <end position="81"/>
    </location>
</feature>
<dbReference type="OrthoDB" id="9799482at2"/>
<evidence type="ECO:0000313" key="6">
    <source>
        <dbReference type="Proteomes" id="UP000261023"/>
    </source>
</evidence>
<evidence type="ECO:0000259" key="4">
    <source>
        <dbReference type="PROSITE" id="PS50949"/>
    </source>
</evidence>
<dbReference type="EMBL" id="QTJW01000002">
    <property type="protein sequence ID" value="RGD72018.1"/>
    <property type="molecule type" value="Genomic_DNA"/>
</dbReference>
<dbReference type="AlphaFoldDB" id="A0A3E3DTG4"/>
<keyword evidence="3" id="KW-0804">Transcription</keyword>
<dbReference type="Gene3D" id="1.20.120.530">
    <property type="entry name" value="GntR ligand-binding domain-like"/>
    <property type="match status" value="1"/>
</dbReference>
<sequence length="238" mass="27010">MKYKLEVTMSNLKTLSVSVASAIENQIIEGVLKPGDQVPSEQELIETYNVSRSTLREAIKSLVSKGTLEIRRGKGTFVCQLPGMTEDPLGLNFMGIDNLDPYLYEARIIFEPEICSLSAQRATDAEIKILQKLSDSIDELDKQLQGEETDETIIKKLYEKDKAFHIMICRTCQNPVLERLMPIIIQSISLSYNPSTFKNRLTKKPRQSTHNKICKAIASHDKDQARALMYQHLYNSIN</sequence>
<dbReference type="SMART" id="SM00895">
    <property type="entry name" value="FCD"/>
    <property type="match status" value="1"/>
</dbReference>
<evidence type="ECO:0000313" key="5">
    <source>
        <dbReference type="EMBL" id="RGD72018.1"/>
    </source>
</evidence>
<dbReference type="InterPro" id="IPR000524">
    <property type="entry name" value="Tscrpt_reg_HTH_GntR"/>
</dbReference>
<proteinExistence type="predicted"/>
<dbReference type="InterPro" id="IPR011711">
    <property type="entry name" value="GntR_C"/>
</dbReference>
<evidence type="ECO:0000256" key="1">
    <source>
        <dbReference type="ARBA" id="ARBA00023015"/>
    </source>
</evidence>
<dbReference type="InterPro" id="IPR036388">
    <property type="entry name" value="WH-like_DNA-bd_sf"/>
</dbReference>
<organism evidence="5 6">
    <name type="scientific">Hungatella hathewayi</name>
    <dbReference type="NCBI Taxonomy" id="154046"/>
    <lineage>
        <taxon>Bacteria</taxon>
        <taxon>Bacillati</taxon>
        <taxon>Bacillota</taxon>
        <taxon>Clostridia</taxon>
        <taxon>Lachnospirales</taxon>
        <taxon>Lachnospiraceae</taxon>
        <taxon>Hungatella</taxon>
    </lineage>
</organism>
<dbReference type="GO" id="GO:0003700">
    <property type="term" value="F:DNA-binding transcription factor activity"/>
    <property type="evidence" value="ECO:0007669"/>
    <property type="project" value="InterPro"/>
</dbReference>
<dbReference type="InterPro" id="IPR008920">
    <property type="entry name" value="TF_FadR/GntR_C"/>
</dbReference>
<keyword evidence="1" id="KW-0805">Transcription regulation</keyword>
<protein>
    <submittedName>
        <fullName evidence="5">FadR family transcriptional regulator</fullName>
    </submittedName>
</protein>
<dbReference type="PROSITE" id="PS50949">
    <property type="entry name" value="HTH_GNTR"/>
    <property type="match status" value="1"/>
</dbReference>
<dbReference type="SUPFAM" id="SSF46785">
    <property type="entry name" value="Winged helix' DNA-binding domain"/>
    <property type="match status" value="1"/>
</dbReference>
<dbReference type="Gene3D" id="1.10.10.10">
    <property type="entry name" value="Winged helix-like DNA-binding domain superfamily/Winged helix DNA-binding domain"/>
    <property type="match status" value="1"/>
</dbReference>
<reference evidence="5 6" key="1">
    <citation type="submission" date="2018-08" db="EMBL/GenBank/DDBJ databases">
        <title>A genome reference for cultivated species of the human gut microbiota.</title>
        <authorList>
            <person name="Zou Y."/>
            <person name="Xue W."/>
            <person name="Luo G."/>
        </authorList>
    </citation>
    <scope>NUCLEOTIDE SEQUENCE [LARGE SCALE GENOMIC DNA]</scope>
    <source>
        <strain evidence="5 6">AF19-13AC</strain>
    </source>
</reference>
<accession>A0A3E3DTG4</accession>
<keyword evidence="2" id="KW-0238">DNA-binding</keyword>
<evidence type="ECO:0000256" key="2">
    <source>
        <dbReference type="ARBA" id="ARBA00023125"/>
    </source>
</evidence>
<dbReference type="SUPFAM" id="SSF48008">
    <property type="entry name" value="GntR ligand-binding domain-like"/>
    <property type="match status" value="1"/>
</dbReference>
<dbReference type="PRINTS" id="PR00035">
    <property type="entry name" value="HTHGNTR"/>
</dbReference>